<dbReference type="InterPro" id="IPR001604">
    <property type="entry name" value="Endo_G_ENPP1-like_dom"/>
</dbReference>
<dbReference type="PANTHER" id="PTHR13966:SF5">
    <property type="entry name" value="ENDONUCLEASE G, MITOCHONDRIAL"/>
    <property type="match status" value="1"/>
</dbReference>
<feature type="binding site" evidence="9">
    <location>
        <position position="150"/>
    </location>
    <ligand>
        <name>Mg(2+)</name>
        <dbReference type="ChEBI" id="CHEBI:18420"/>
        <note>catalytic</note>
    </ligand>
</feature>
<dbReference type="SMART" id="SM00892">
    <property type="entry name" value="Endonuclease_NS"/>
    <property type="match status" value="1"/>
</dbReference>
<dbReference type="InterPro" id="IPR044929">
    <property type="entry name" value="DNA/RNA_non-sp_Endonuclease_sf"/>
</dbReference>
<dbReference type="EMBL" id="JACIBY010000003">
    <property type="protein sequence ID" value="MBB3837825.1"/>
    <property type="molecule type" value="Genomic_DNA"/>
</dbReference>
<evidence type="ECO:0000256" key="3">
    <source>
        <dbReference type="ARBA" id="ARBA00022722"/>
    </source>
</evidence>
<accession>A0A7W6EPN8</accession>
<reference evidence="14 15" key="1">
    <citation type="submission" date="2020-08" db="EMBL/GenBank/DDBJ databases">
        <title>Genomic Encyclopedia of Type Strains, Phase IV (KMG-IV): sequencing the most valuable type-strain genomes for metagenomic binning, comparative biology and taxonomic classification.</title>
        <authorList>
            <person name="Goeker M."/>
        </authorList>
    </citation>
    <scope>NUCLEOTIDE SEQUENCE [LARGE SCALE GENOMIC DNA]</scope>
    <source>
        <strain evidence="14 15">DSM 17976</strain>
    </source>
</reference>
<keyword evidence="4 9" id="KW-0479">Metal-binding</keyword>
<dbReference type="EC" id="3.1.30.-" evidence="10"/>
<dbReference type="Gene3D" id="3.40.570.10">
    <property type="entry name" value="Extracellular Endonuclease, subunit A"/>
    <property type="match status" value="1"/>
</dbReference>
<evidence type="ECO:0000256" key="4">
    <source>
        <dbReference type="ARBA" id="ARBA00022723"/>
    </source>
</evidence>
<evidence type="ECO:0000256" key="2">
    <source>
        <dbReference type="ARBA" id="ARBA00010052"/>
    </source>
</evidence>
<name>A0A7W6EPN8_9BACT</name>
<evidence type="ECO:0000256" key="11">
    <source>
        <dbReference type="SAM" id="SignalP"/>
    </source>
</evidence>
<dbReference type="SMART" id="SM00477">
    <property type="entry name" value="NUC"/>
    <property type="match status" value="1"/>
</dbReference>
<feature type="active site" description="Proton acceptor" evidence="8">
    <location>
        <position position="119"/>
    </location>
</feature>
<dbReference type="GO" id="GO:0003676">
    <property type="term" value="F:nucleic acid binding"/>
    <property type="evidence" value="ECO:0007669"/>
    <property type="project" value="InterPro"/>
</dbReference>
<dbReference type="InterPro" id="IPR044925">
    <property type="entry name" value="His-Me_finger_sf"/>
</dbReference>
<evidence type="ECO:0000256" key="5">
    <source>
        <dbReference type="ARBA" id="ARBA00022759"/>
    </source>
</evidence>
<keyword evidence="3 10" id="KW-0540">Nuclease</keyword>
<feature type="domain" description="DNA/RNA non-specific endonuclease/pyrophosphatase/phosphodiesterase" evidence="13">
    <location>
        <begin position="56"/>
        <end position="266"/>
    </location>
</feature>
<evidence type="ECO:0000256" key="9">
    <source>
        <dbReference type="PIRSR" id="PIRSR640255-2"/>
    </source>
</evidence>
<dbReference type="InterPro" id="IPR040255">
    <property type="entry name" value="Non-specific_endonuclease"/>
</dbReference>
<gene>
    <name evidence="14" type="ORF">FHS57_001822</name>
</gene>
<feature type="chain" id="PRO_5030894758" description="Endonuclease" evidence="11">
    <location>
        <begin position="22"/>
        <end position="325"/>
    </location>
</feature>
<dbReference type="InterPro" id="IPR018524">
    <property type="entry name" value="DNA/RNA_endonuclease_AS"/>
</dbReference>
<organism evidence="14 15">
    <name type="scientific">Runella defluvii</name>
    <dbReference type="NCBI Taxonomy" id="370973"/>
    <lineage>
        <taxon>Bacteria</taxon>
        <taxon>Pseudomonadati</taxon>
        <taxon>Bacteroidota</taxon>
        <taxon>Cytophagia</taxon>
        <taxon>Cytophagales</taxon>
        <taxon>Spirosomataceae</taxon>
        <taxon>Runella</taxon>
    </lineage>
</organism>
<dbReference type="GO" id="GO:0016787">
    <property type="term" value="F:hydrolase activity"/>
    <property type="evidence" value="ECO:0007669"/>
    <property type="project" value="UniProtKB-KW"/>
</dbReference>
<keyword evidence="7" id="KW-0460">Magnesium</keyword>
<dbReference type="PROSITE" id="PS01070">
    <property type="entry name" value="NUCLEASE_NON_SPEC"/>
    <property type="match status" value="1"/>
</dbReference>
<evidence type="ECO:0000259" key="12">
    <source>
        <dbReference type="SMART" id="SM00477"/>
    </source>
</evidence>
<comment type="cofactor">
    <cofactor evidence="1 10">
        <name>Mg(2+)</name>
        <dbReference type="ChEBI" id="CHEBI:18420"/>
    </cofactor>
</comment>
<keyword evidence="5 10" id="KW-0255">Endonuclease</keyword>
<protein>
    <recommendedName>
        <fullName evidence="10">Endonuclease</fullName>
        <ecNumber evidence="10">3.1.30.-</ecNumber>
    </recommendedName>
</protein>
<dbReference type="Pfam" id="PF01223">
    <property type="entry name" value="Endonuclease_NS"/>
    <property type="match status" value="1"/>
</dbReference>
<dbReference type="InterPro" id="IPR020821">
    <property type="entry name" value="ENPP1-3/EXOG-like_nuc-like"/>
</dbReference>
<proteinExistence type="inferred from homology"/>
<evidence type="ECO:0000256" key="10">
    <source>
        <dbReference type="RuleBase" id="RU366055"/>
    </source>
</evidence>
<evidence type="ECO:0000256" key="8">
    <source>
        <dbReference type="PIRSR" id="PIRSR640255-1"/>
    </source>
</evidence>
<dbReference type="GO" id="GO:0004519">
    <property type="term" value="F:endonuclease activity"/>
    <property type="evidence" value="ECO:0007669"/>
    <property type="project" value="UniProtKB-UniRule"/>
</dbReference>
<evidence type="ECO:0000256" key="1">
    <source>
        <dbReference type="ARBA" id="ARBA00001946"/>
    </source>
</evidence>
<keyword evidence="15" id="KW-1185">Reference proteome</keyword>
<sequence>MNLFRSLAVLALVAVVVSSCAPGYTPATTNQSPHLALGNPSNAQTNPSSYDNYLLNKPQFALSYNRSKGHANWVAWELSPKWLGTIDRQNDFRPDEALPQDWPKIKPSDYSSSGFDRGHLCPSADRTNSIPSNSSTFLMTNMIPQAPDLNREAWEHLEQFSRELVEKGYKLYITAGAYGTGGEGSKGTATKLDDVVNVPARVYKIIVVLPGNASVNEINSTTPVIAVDFPNKNSTVKNTSWIRYITTVSELERKTGMDFFSNLPSSTQSALQNARFDYRSTSINVDTKCSVYNGNALYIGKSGGCYYLTASGKKTYVDRDLCDCK</sequence>
<dbReference type="AlphaFoldDB" id="A0A7W6EPN8"/>
<comment type="similarity">
    <text evidence="2 10">Belongs to the DNA/RNA non-specific endonuclease family.</text>
</comment>
<dbReference type="Proteomes" id="UP000541352">
    <property type="component" value="Unassembled WGS sequence"/>
</dbReference>
<evidence type="ECO:0000313" key="14">
    <source>
        <dbReference type="EMBL" id="MBB3837825.1"/>
    </source>
</evidence>
<dbReference type="PROSITE" id="PS51257">
    <property type="entry name" value="PROKAR_LIPOPROTEIN"/>
    <property type="match status" value="1"/>
</dbReference>
<evidence type="ECO:0000256" key="6">
    <source>
        <dbReference type="ARBA" id="ARBA00022801"/>
    </source>
</evidence>
<dbReference type="GO" id="GO:0046872">
    <property type="term" value="F:metal ion binding"/>
    <property type="evidence" value="ECO:0007669"/>
    <property type="project" value="UniProtKB-KW"/>
</dbReference>
<dbReference type="SUPFAM" id="SSF54060">
    <property type="entry name" value="His-Me finger endonucleases"/>
    <property type="match status" value="1"/>
</dbReference>
<dbReference type="RefSeq" id="WP_183972684.1">
    <property type="nucleotide sequence ID" value="NZ_JACIBY010000003.1"/>
</dbReference>
<dbReference type="CDD" id="cd00091">
    <property type="entry name" value="NUC"/>
    <property type="match status" value="1"/>
</dbReference>
<dbReference type="PANTHER" id="PTHR13966">
    <property type="entry name" value="ENDONUCLEASE RELATED"/>
    <property type="match status" value="1"/>
</dbReference>
<evidence type="ECO:0000256" key="7">
    <source>
        <dbReference type="ARBA" id="ARBA00022842"/>
    </source>
</evidence>
<keyword evidence="11" id="KW-0732">Signal</keyword>
<feature type="signal peptide" evidence="11">
    <location>
        <begin position="1"/>
        <end position="21"/>
    </location>
</feature>
<evidence type="ECO:0000259" key="13">
    <source>
        <dbReference type="SMART" id="SM00892"/>
    </source>
</evidence>
<evidence type="ECO:0000313" key="15">
    <source>
        <dbReference type="Proteomes" id="UP000541352"/>
    </source>
</evidence>
<keyword evidence="6 10" id="KW-0378">Hydrolase</keyword>
<comment type="caution">
    <text evidence="14">The sequence shown here is derived from an EMBL/GenBank/DDBJ whole genome shotgun (WGS) entry which is preliminary data.</text>
</comment>
<feature type="domain" description="ENPP1-3/EXOG-like endonuclease/phosphodiesterase" evidence="12">
    <location>
        <begin position="57"/>
        <end position="266"/>
    </location>
</feature>